<evidence type="ECO:0000256" key="2">
    <source>
        <dbReference type="SAM" id="Phobius"/>
    </source>
</evidence>
<feature type="compositionally biased region" description="Basic and acidic residues" evidence="1">
    <location>
        <begin position="202"/>
        <end position="212"/>
    </location>
</feature>
<accession>A0A8S9PXA5</accession>
<dbReference type="AlphaFoldDB" id="A0A8S9PXA5"/>
<gene>
    <name evidence="3" type="ORF">F2Q69_00049390</name>
</gene>
<protein>
    <submittedName>
        <fullName evidence="3">Uncharacterized protein</fullName>
    </submittedName>
</protein>
<keyword evidence="2" id="KW-0472">Membrane</keyword>
<proteinExistence type="predicted"/>
<comment type="caution">
    <text evidence="3">The sequence shown here is derived from an EMBL/GenBank/DDBJ whole genome shotgun (WGS) entry which is preliminary data.</text>
</comment>
<name>A0A8S9PXA5_BRACR</name>
<dbReference type="Proteomes" id="UP000712600">
    <property type="component" value="Unassembled WGS sequence"/>
</dbReference>
<reference evidence="3" key="1">
    <citation type="submission" date="2019-12" db="EMBL/GenBank/DDBJ databases">
        <title>Genome sequencing and annotation of Brassica cretica.</title>
        <authorList>
            <person name="Studholme D.J."/>
            <person name="Sarris P."/>
        </authorList>
    </citation>
    <scope>NUCLEOTIDE SEQUENCE</scope>
    <source>
        <strain evidence="3">PFS-109/04</strain>
        <tissue evidence="3">Leaf</tissue>
    </source>
</reference>
<organism evidence="3 4">
    <name type="scientific">Brassica cretica</name>
    <name type="common">Mustard</name>
    <dbReference type="NCBI Taxonomy" id="69181"/>
    <lineage>
        <taxon>Eukaryota</taxon>
        <taxon>Viridiplantae</taxon>
        <taxon>Streptophyta</taxon>
        <taxon>Embryophyta</taxon>
        <taxon>Tracheophyta</taxon>
        <taxon>Spermatophyta</taxon>
        <taxon>Magnoliopsida</taxon>
        <taxon>eudicotyledons</taxon>
        <taxon>Gunneridae</taxon>
        <taxon>Pentapetalae</taxon>
        <taxon>rosids</taxon>
        <taxon>malvids</taxon>
        <taxon>Brassicales</taxon>
        <taxon>Brassicaceae</taxon>
        <taxon>Brassiceae</taxon>
        <taxon>Brassica</taxon>
    </lineage>
</organism>
<evidence type="ECO:0000313" key="3">
    <source>
        <dbReference type="EMBL" id="KAF3523196.1"/>
    </source>
</evidence>
<evidence type="ECO:0000313" key="4">
    <source>
        <dbReference type="Proteomes" id="UP000712600"/>
    </source>
</evidence>
<keyword evidence="2" id="KW-1133">Transmembrane helix</keyword>
<dbReference type="EMBL" id="QGKX02001347">
    <property type="protein sequence ID" value="KAF3523196.1"/>
    <property type="molecule type" value="Genomic_DNA"/>
</dbReference>
<sequence length="212" mass="23895">MNFDDSEDNNWLETAKSRLSGFCVFFVVFLCSSAARIARLRLRSDSDLVALLLASTDDSWLRCLRTAVAPSRLWRGSVIRVSVCSSAAVRFGLGLSCRSEISLLSSTGGLWWRRVGSSEIKPRLNFPVSLWQRVGYWSATWSSWGCLELERGVKMIIGRAERWERLPGATPASRSDLPYQSDLTRVMRRSRSPFHPGGSTKRSPERPLRATH</sequence>
<feature type="transmembrane region" description="Helical" evidence="2">
    <location>
        <begin position="19"/>
        <end position="38"/>
    </location>
</feature>
<evidence type="ECO:0000256" key="1">
    <source>
        <dbReference type="SAM" id="MobiDB-lite"/>
    </source>
</evidence>
<keyword evidence="2" id="KW-0812">Transmembrane</keyword>
<feature type="region of interest" description="Disordered" evidence="1">
    <location>
        <begin position="189"/>
        <end position="212"/>
    </location>
</feature>